<dbReference type="Gene3D" id="3.60.110.10">
    <property type="entry name" value="Carbon-nitrogen hydrolase"/>
    <property type="match status" value="2"/>
</dbReference>
<keyword evidence="1" id="KW-0378">Hydrolase</keyword>
<dbReference type="RefSeq" id="WP_220226559.1">
    <property type="nucleotide sequence ID" value="NZ_JAICBX010000001.1"/>
</dbReference>
<proteinExistence type="predicted"/>
<dbReference type="InterPro" id="IPR003010">
    <property type="entry name" value="C-N_Hydrolase"/>
</dbReference>
<protein>
    <recommendedName>
        <fullName evidence="2">CN hydrolase domain-containing protein</fullName>
    </recommendedName>
</protein>
<dbReference type="InterPro" id="IPR050345">
    <property type="entry name" value="Aliph_Amidase/BUP"/>
</dbReference>
<gene>
    <name evidence="3" type="ORF">K1W69_01480</name>
</gene>
<dbReference type="CDD" id="cd07197">
    <property type="entry name" value="nitrilase"/>
    <property type="match status" value="1"/>
</dbReference>
<sequence>MSASDLSPAIASQSYKVAAVEFNPTFKQREQNFPGMEAAIREAAGAGARLILFPEMGTTGYLYGSRAEIAPFVDTIPGKTTAFFEPLAKELGVYIVSGMPEVDDDTGLYYNAAFLIGPDGLIGKYRKNNLFLLESAWAAQGNLGVPVFDTPLGKIAIMICYDDYFYQSARLAALKGANVLAFIASSGRMLNPDPQEAGVHISISDVQQQAIMNGLFVVATNRTNIEKNDALGIGVHYLGGASVWDPNGHNLAQAPVSTQKGVAPGSGQPRIIYADVDPAHFENGSKALLSTRRPDLYREILLNMSPRPILGSKESHRISALAVQYEPKIGDLAANRLKIAGILEDSATTLTNLIVMPENSLTGLPTSTEQARQFAGLKDGIDAYFTSLAKNYASYLVYSVTEQTGDSLYTLAQLLDPHGVVVGRYRKTHPDATEAEWLTGGDSLSVFNTQIGRIGLLFGGEAKYPEAADVLSVNRADVIAMPAAWNGQFGVADGLDKGFLAVPYPKNTNVMWYSTAKTAQAYLVVANFIGSDQSYKGSSGLYSLDPTNGYYPPQLAAEHSDTAITLNFQTIAPTTWWTSQQYIIDGRRPSIYVPLILDHKGDCFSQWLASEDFFADCWR</sequence>
<accession>A0AAE3CZF0</accession>
<dbReference type="GO" id="GO:0016811">
    <property type="term" value="F:hydrolase activity, acting on carbon-nitrogen (but not peptide) bonds, in linear amides"/>
    <property type="evidence" value="ECO:0007669"/>
    <property type="project" value="TreeGrafter"/>
</dbReference>
<dbReference type="EMBL" id="JAICBX010000001">
    <property type="protein sequence ID" value="MBW8635842.1"/>
    <property type="molecule type" value="Genomic_DNA"/>
</dbReference>
<evidence type="ECO:0000256" key="1">
    <source>
        <dbReference type="ARBA" id="ARBA00022801"/>
    </source>
</evidence>
<dbReference type="PANTHER" id="PTHR43674:SF2">
    <property type="entry name" value="BETA-UREIDOPROPIONASE"/>
    <property type="match status" value="1"/>
</dbReference>
<comment type="caution">
    <text evidence="3">The sequence shown here is derived from an EMBL/GenBank/DDBJ whole genome shotgun (WGS) entry which is preliminary data.</text>
</comment>
<dbReference type="InterPro" id="IPR036526">
    <property type="entry name" value="C-N_Hydrolase_sf"/>
</dbReference>
<reference evidence="3" key="1">
    <citation type="submission" date="2021-08" db="EMBL/GenBank/DDBJ databases">
        <title>Hoeflea bacterium WL0058 sp. nov., isolated from the sediment.</title>
        <authorList>
            <person name="Wang L."/>
            <person name="Zhang D."/>
        </authorList>
    </citation>
    <scope>NUCLEOTIDE SEQUENCE</scope>
    <source>
        <strain evidence="3">WL0058</strain>
    </source>
</reference>
<evidence type="ECO:0000313" key="4">
    <source>
        <dbReference type="Proteomes" id="UP001196509"/>
    </source>
</evidence>
<name>A0AAE3CZF0_9HYPH</name>
<feature type="domain" description="CN hydrolase" evidence="2">
    <location>
        <begin position="15"/>
        <end position="278"/>
    </location>
</feature>
<feature type="domain" description="CN hydrolase" evidence="2">
    <location>
        <begin position="318"/>
        <end position="573"/>
    </location>
</feature>
<evidence type="ECO:0000313" key="3">
    <source>
        <dbReference type="EMBL" id="MBW8635842.1"/>
    </source>
</evidence>
<dbReference type="PANTHER" id="PTHR43674">
    <property type="entry name" value="NITRILASE C965.09-RELATED"/>
    <property type="match status" value="1"/>
</dbReference>
<dbReference type="Pfam" id="PF00795">
    <property type="entry name" value="CN_hydrolase"/>
    <property type="match status" value="2"/>
</dbReference>
<dbReference type="AlphaFoldDB" id="A0AAE3CZF0"/>
<evidence type="ECO:0000259" key="2">
    <source>
        <dbReference type="PROSITE" id="PS50263"/>
    </source>
</evidence>
<organism evidence="3 4">
    <name type="scientific">Flavimaribacter sediminis</name>
    <dbReference type="NCBI Taxonomy" id="2865987"/>
    <lineage>
        <taxon>Bacteria</taxon>
        <taxon>Pseudomonadati</taxon>
        <taxon>Pseudomonadota</taxon>
        <taxon>Alphaproteobacteria</taxon>
        <taxon>Hyphomicrobiales</taxon>
        <taxon>Rhizobiaceae</taxon>
        <taxon>Flavimaribacter</taxon>
    </lineage>
</organism>
<keyword evidence="4" id="KW-1185">Reference proteome</keyword>
<dbReference type="PROSITE" id="PS50263">
    <property type="entry name" value="CN_HYDROLASE"/>
    <property type="match status" value="2"/>
</dbReference>
<dbReference type="SUPFAM" id="SSF56317">
    <property type="entry name" value="Carbon-nitrogen hydrolase"/>
    <property type="match status" value="2"/>
</dbReference>
<dbReference type="Proteomes" id="UP001196509">
    <property type="component" value="Unassembled WGS sequence"/>
</dbReference>